<evidence type="ECO:0000313" key="20">
    <source>
        <dbReference type="EMBL" id="MBT0663913.1"/>
    </source>
</evidence>
<feature type="binding site" evidence="19">
    <location>
        <position position="84"/>
    </location>
    <ligand>
        <name>GTP</name>
        <dbReference type="ChEBI" id="CHEBI:37565"/>
    </ligand>
</feature>
<feature type="active site" description="GMP-histidine intermediate" evidence="18">
    <location>
        <position position="50"/>
    </location>
</feature>
<comment type="similarity">
    <text evidence="7">Belongs to the CobU/CobP family.</text>
</comment>
<evidence type="ECO:0000313" key="21">
    <source>
        <dbReference type="Proteomes" id="UP000811899"/>
    </source>
</evidence>
<dbReference type="GO" id="GO:0005524">
    <property type="term" value="F:ATP binding"/>
    <property type="evidence" value="ECO:0007669"/>
    <property type="project" value="UniProtKB-KW"/>
</dbReference>
<evidence type="ECO:0000256" key="1">
    <source>
        <dbReference type="ARBA" id="ARBA00000312"/>
    </source>
</evidence>
<dbReference type="InterPro" id="IPR003203">
    <property type="entry name" value="CobU/CobP"/>
</dbReference>
<dbReference type="GO" id="GO:0009236">
    <property type="term" value="P:cobalamin biosynthetic process"/>
    <property type="evidence" value="ECO:0007669"/>
    <property type="project" value="UniProtKB-KW"/>
</dbReference>
<evidence type="ECO:0000256" key="13">
    <source>
        <dbReference type="ARBA" id="ARBA00022777"/>
    </source>
</evidence>
<evidence type="ECO:0000256" key="5">
    <source>
        <dbReference type="ARBA" id="ARBA00004692"/>
    </source>
</evidence>
<evidence type="ECO:0000256" key="14">
    <source>
        <dbReference type="ARBA" id="ARBA00022840"/>
    </source>
</evidence>
<dbReference type="Gene3D" id="3.40.50.300">
    <property type="entry name" value="P-loop containing nucleotide triphosphate hydrolases"/>
    <property type="match status" value="1"/>
</dbReference>
<dbReference type="SUPFAM" id="SSF52540">
    <property type="entry name" value="P-loop containing nucleoside triphosphate hydrolases"/>
    <property type="match status" value="1"/>
</dbReference>
<comment type="catalytic activity">
    <reaction evidence="1">
        <text>adenosylcob(III)inamide + ATP = adenosylcob(III)inamide phosphate + ADP + H(+)</text>
        <dbReference type="Rhea" id="RHEA:15769"/>
        <dbReference type="ChEBI" id="CHEBI:2480"/>
        <dbReference type="ChEBI" id="CHEBI:15378"/>
        <dbReference type="ChEBI" id="CHEBI:30616"/>
        <dbReference type="ChEBI" id="CHEBI:58502"/>
        <dbReference type="ChEBI" id="CHEBI:456216"/>
        <dbReference type="EC" id="2.7.1.156"/>
    </reaction>
</comment>
<dbReference type="PANTHER" id="PTHR34848">
    <property type="match status" value="1"/>
</dbReference>
<evidence type="ECO:0000256" key="15">
    <source>
        <dbReference type="ARBA" id="ARBA00023134"/>
    </source>
</evidence>
<organism evidence="20 21">
    <name type="scientific">Geoanaerobacter pelophilus</name>
    <dbReference type="NCBI Taxonomy" id="60036"/>
    <lineage>
        <taxon>Bacteria</taxon>
        <taxon>Pseudomonadati</taxon>
        <taxon>Thermodesulfobacteriota</taxon>
        <taxon>Desulfuromonadia</taxon>
        <taxon>Geobacterales</taxon>
        <taxon>Geobacteraceae</taxon>
        <taxon>Geoanaerobacter</taxon>
    </lineage>
</organism>
<dbReference type="RefSeq" id="WP_214170689.1">
    <property type="nucleotide sequence ID" value="NZ_JAHCVJ010000002.1"/>
</dbReference>
<evidence type="ECO:0000256" key="4">
    <source>
        <dbReference type="ARBA" id="ARBA00003889"/>
    </source>
</evidence>
<evidence type="ECO:0000256" key="7">
    <source>
        <dbReference type="ARBA" id="ARBA00007490"/>
    </source>
</evidence>
<comment type="pathway">
    <text evidence="6">Cofactor biosynthesis; adenosylcobalamin biosynthesis; adenosylcobalamin from cob(II)yrinate a,c-diamide: step 5/7.</text>
</comment>
<keyword evidence="10" id="KW-0169">Cobalamin biosynthesis</keyword>
<keyword evidence="21" id="KW-1185">Reference proteome</keyword>
<dbReference type="EC" id="2.7.1.156" evidence="8"/>
<evidence type="ECO:0000256" key="16">
    <source>
        <dbReference type="ARBA" id="ARBA00029570"/>
    </source>
</evidence>
<dbReference type="NCBIfam" id="NF004469">
    <property type="entry name" value="PRK05800.1"/>
    <property type="match status" value="1"/>
</dbReference>
<keyword evidence="11 20" id="KW-0808">Transferase</keyword>
<evidence type="ECO:0000256" key="11">
    <source>
        <dbReference type="ARBA" id="ARBA00022679"/>
    </source>
</evidence>
<evidence type="ECO:0000256" key="19">
    <source>
        <dbReference type="PIRSR" id="PIRSR006135-2"/>
    </source>
</evidence>
<name>A0AAW4KZC0_9BACT</name>
<dbReference type="PIRSF" id="PIRSF006135">
    <property type="entry name" value="CobU"/>
    <property type="match status" value="1"/>
</dbReference>
<protein>
    <recommendedName>
        <fullName evidence="16">Adenosylcobinamide kinase</fullName>
        <ecNumber evidence="8">2.7.1.156</ecNumber>
        <ecNumber evidence="9">2.7.7.62</ecNumber>
    </recommendedName>
    <alternativeName>
        <fullName evidence="17">Adenosylcobinamide-phosphate guanylyltransferase</fullName>
    </alternativeName>
</protein>
<dbReference type="EC" id="2.7.7.62" evidence="9"/>
<gene>
    <name evidence="20" type="primary">cobU</name>
    <name evidence="20" type="ORF">KI809_06315</name>
</gene>
<evidence type="ECO:0000256" key="3">
    <source>
        <dbReference type="ARBA" id="ARBA00001522"/>
    </source>
</evidence>
<dbReference type="AlphaFoldDB" id="A0AAW4KZC0"/>
<sequence>MAKVILVTGGSRSGKSRLAEQLTEGFGTPLGYIATAAAGDAEMAARIARHQQRRGPEWQTLEEPLDLCGVITGHDGYFQAMLVDCLTLWLTNLLLQHHSPEPALAEVTRLTSAFASLKSPLVLVSSEVGMGIVPENALARSFRDLAGEANQLIAAAADEVYVAIAGIPLKLKG</sequence>
<comment type="function">
    <text evidence="4">Catalyzes ATP-dependent phosphorylation of adenosylcobinamide and addition of GMP to adenosylcobinamide phosphate.</text>
</comment>
<dbReference type="EMBL" id="JAHCVJ010000002">
    <property type="protein sequence ID" value="MBT0663913.1"/>
    <property type="molecule type" value="Genomic_DNA"/>
</dbReference>
<keyword evidence="14" id="KW-0067">ATP-binding</keyword>
<dbReference type="CDD" id="cd00544">
    <property type="entry name" value="CobU"/>
    <property type="match status" value="1"/>
</dbReference>
<feature type="binding site" evidence="19">
    <location>
        <begin position="34"/>
        <end position="36"/>
    </location>
    <ligand>
        <name>GTP</name>
        <dbReference type="ChEBI" id="CHEBI:37565"/>
    </ligand>
</feature>
<dbReference type="InterPro" id="IPR027417">
    <property type="entry name" value="P-loop_NTPase"/>
</dbReference>
<evidence type="ECO:0000256" key="8">
    <source>
        <dbReference type="ARBA" id="ARBA00012016"/>
    </source>
</evidence>
<dbReference type="GO" id="GO:0043752">
    <property type="term" value="F:adenosylcobinamide kinase activity"/>
    <property type="evidence" value="ECO:0007669"/>
    <property type="project" value="UniProtKB-EC"/>
</dbReference>
<feature type="binding site" evidence="19">
    <location>
        <position position="62"/>
    </location>
    <ligand>
        <name>GTP</name>
        <dbReference type="ChEBI" id="CHEBI:37565"/>
    </ligand>
</feature>
<comment type="catalytic activity">
    <reaction evidence="2">
        <text>adenosylcob(III)inamide phosphate + GTP + H(+) = adenosylcob(III)inamide-GDP + diphosphate</text>
        <dbReference type="Rhea" id="RHEA:22712"/>
        <dbReference type="ChEBI" id="CHEBI:15378"/>
        <dbReference type="ChEBI" id="CHEBI:33019"/>
        <dbReference type="ChEBI" id="CHEBI:37565"/>
        <dbReference type="ChEBI" id="CHEBI:58502"/>
        <dbReference type="ChEBI" id="CHEBI:60487"/>
        <dbReference type="EC" id="2.7.7.62"/>
    </reaction>
</comment>
<feature type="binding site" evidence="19">
    <location>
        <begin position="9"/>
        <end position="16"/>
    </location>
    <ligand>
        <name>GTP</name>
        <dbReference type="ChEBI" id="CHEBI:37565"/>
    </ligand>
</feature>
<evidence type="ECO:0000256" key="12">
    <source>
        <dbReference type="ARBA" id="ARBA00022741"/>
    </source>
</evidence>
<keyword evidence="13 20" id="KW-0418">Kinase</keyword>
<evidence type="ECO:0000256" key="18">
    <source>
        <dbReference type="PIRSR" id="PIRSR006135-1"/>
    </source>
</evidence>
<evidence type="ECO:0000256" key="10">
    <source>
        <dbReference type="ARBA" id="ARBA00022573"/>
    </source>
</evidence>
<dbReference type="Proteomes" id="UP000811899">
    <property type="component" value="Unassembled WGS sequence"/>
</dbReference>
<evidence type="ECO:0000256" key="6">
    <source>
        <dbReference type="ARBA" id="ARBA00005159"/>
    </source>
</evidence>
<comment type="catalytic activity">
    <reaction evidence="3">
        <text>adenosylcob(III)inamide + GTP = adenosylcob(III)inamide phosphate + GDP + H(+)</text>
        <dbReference type="Rhea" id="RHEA:15765"/>
        <dbReference type="ChEBI" id="CHEBI:2480"/>
        <dbReference type="ChEBI" id="CHEBI:15378"/>
        <dbReference type="ChEBI" id="CHEBI:37565"/>
        <dbReference type="ChEBI" id="CHEBI:58189"/>
        <dbReference type="ChEBI" id="CHEBI:58502"/>
        <dbReference type="EC" id="2.7.1.156"/>
    </reaction>
</comment>
<dbReference type="Pfam" id="PF02283">
    <property type="entry name" value="CobU"/>
    <property type="match status" value="1"/>
</dbReference>
<evidence type="ECO:0000256" key="17">
    <source>
        <dbReference type="ARBA" id="ARBA00030571"/>
    </source>
</evidence>
<keyword evidence="15 19" id="KW-0342">GTP-binding</keyword>
<dbReference type="PANTHER" id="PTHR34848:SF1">
    <property type="entry name" value="BIFUNCTIONAL ADENOSYLCOBALAMIN BIOSYNTHESIS PROTEIN COBU"/>
    <property type="match status" value="1"/>
</dbReference>
<dbReference type="GO" id="GO:0005525">
    <property type="term" value="F:GTP binding"/>
    <property type="evidence" value="ECO:0007669"/>
    <property type="project" value="UniProtKB-KW"/>
</dbReference>
<proteinExistence type="inferred from homology"/>
<keyword evidence="12 19" id="KW-0547">Nucleotide-binding</keyword>
<keyword evidence="20" id="KW-0548">Nucleotidyltransferase</keyword>
<comment type="caution">
    <text evidence="20">The sequence shown here is derived from an EMBL/GenBank/DDBJ whole genome shotgun (WGS) entry which is preliminary data.</text>
</comment>
<evidence type="ECO:0000256" key="9">
    <source>
        <dbReference type="ARBA" id="ARBA00012523"/>
    </source>
</evidence>
<dbReference type="GO" id="GO:0008820">
    <property type="term" value="F:cobinamide phosphate guanylyltransferase activity"/>
    <property type="evidence" value="ECO:0007669"/>
    <property type="project" value="UniProtKB-EC"/>
</dbReference>
<comment type="pathway">
    <text evidence="5">Cofactor biosynthesis; adenosylcobalamin biosynthesis; adenosylcobalamin from cob(II)yrinate a,c-diamide: step 6/7.</text>
</comment>
<reference evidence="20 21" key="1">
    <citation type="submission" date="2021-05" db="EMBL/GenBank/DDBJ databases">
        <title>The draft genome of Geobacter pelophilus DSM 12255.</title>
        <authorList>
            <person name="Xu Z."/>
            <person name="Masuda Y."/>
            <person name="Itoh H."/>
            <person name="Senoo K."/>
        </authorList>
    </citation>
    <scope>NUCLEOTIDE SEQUENCE [LARGE SCALE GENOMIC DNA]</scope>
    <source>
        <strain evidence="20 21">DSM 12255</strain>
    </source>
</reference>
<evidence type="ECO:0000256" key="2">
    <source>
        <dbReference type="ARBA" id="ARBA00000711"/>
    </source>
</evidence>
<accession>A0AAW4KZC0</accession>